<dbReference type="AlphaFoldDB" id="G7IFQ7"/>
<evidence type="ECO:0000313" key="3">
    <source>
        <dbReference type="Proteomes" id="UP000002051"/>
    </source>
</evidence>
<evidence type="ECO:0000313" key="2">
    <source>
        <dbReference type="EnsemblPlants" id="AES64658"/>
    </source>
</evidence>
<accession>G7IFQ7</accession>
<name>G7IFQ7_MEDTR</name>
<reference evidence="2" key="3">
    <citation type="submission" date="2015-04" db="UniProtKB">
        <authorList>
            <consortium name="EnsemblPlants"/>
        </authorList>
    </citation>
    <scope>IDENTIFICATION</scope>
    <source>
        <strain evidence="2">cv. Jemalong A17</strain>
    </source>
</reference>
<organism evidence="1 3">
    <name type="scientific">Medicago truncatula</name>
    <name type="common">Barrel medic</name>
    <name type="synonym">Medicago tribuloides</name>
    <dbReference type="NCBI Taxonomy" id="3880"/>
    <lineage>
        <taxon>Eukaryota</taxon>
        <taxon>Viridiplantae</taxon>
        <taxon>Streptophyta</taxon>
        <taxon>Embryophyta</taxon>
        <taxon>Tracheophyta</taxon>
        <taxon>Spermatophyta</taxon>
        <taxon>Magnoliopsida</taxon>
        <taxon>eudicotyledons</taxon>
        <taxon>Gunneridae</taxon>
        <taxon>Pentapetalae</taxon>
        <taxon>rosids</taxon>
        <taxon>fabids</taxon>
        <taxon>Fabales</taxon>
        <taxon>Fabaceae</taxon>
        <taxon>Papilionoideae</taxon>
        <taxon>50 kb inversion clade</taxon>
        <taxon>NPAAA clade</taxon>
        <taxon>Hologalegina</taxon>
        <taxon>IRL clade</taxon>
        <taxon>Trifolieae</taxon>
        <taxon>Medicago</taxon>
    </lineage>
</organism>
<dbReference type="Proteomes" id="UP000002051">
    <property type="component" value="Chromosome 2"/>
</dbReference>
<reference evidence="1 3" key="2">
    <citation type="journal article" date="2014" name="BMC Genomics">
        <title>An improved genome release (version Mt4.0) for the model legume Medicago truncatula.</title>
        <authorList>
            <person name="Tang H."/>
            <person name="Krishnakumar V."/>
            <person name="Bidwell S."/>
            <person name="Rosen B."/>
            <person name="Chan A."/>
            <person name="Zhou S."/>
            <person name="Gentzbittel L."/>
            <person name="Childs K.L."/>
            <person name="Yandell M."/>
            <person name="Gundlach H."/>
            <person name="Mayer K.F."/>
            <person name="Schwartz D.C."/>
            <person name="Town C.D."/>
        </authorList>
    </citation>
    <scope>GENOME REANNOTATION</scope>
    <source>
        <strain evidence="2 3">cv. Jemalong A17</strain>
    </source>
</reference>
<sequence length="193" mass="22171">MAFSHGSNKSKESTTLTSHKFHQNVSLAISTHCLIVANGISNTDNLTSCLGVRRFSSFHMASYHAIGFRFSMSYSMRSSSPSLERNQCLLQNSDRLKSRQLHTELNPDNVAILLYRKALSFLRDLNWVPKLQLESMDFHKDTKWLIECQQVFNLYFENHRINRRQANEMANTLLARVASSSLVPTSSLMYRHV</sequence>
<proteinExistence type="predicted"/>
<dbReference type="PaxDb" id="3880-AES64658"/>
<keyword evidence="3" id="KW-1185">Reference proteome</keyword>
<protein>
    <submittedName>
        <fullName evidence="1 2">Uncharacterized protein</fullName>
    </submittedName>
</protein>
<evidence type="ECO:0000313" key="1">
    <source>
        <dbReference type="EMBL" id="AES64658.1"/>
    </source>
</evidence>
<dbReference type="HOGENOM" id="CLU_1410728_0_0_1"/>
<dbReference type="EMBL" id="CM001218">
    <property type="protein sequence ID" value="AES64658.1"/>
    <property type="molecule type" value="Genomic_DNA"/>
</dbReference>
<dbReference type="EnsemblPlants" id="AES64658">
    <property type="protein sequence ID" value="AES64658"/>
    <property type="gene ID" value="MTR_2g028280"/>
</dbReference>
<gene>
    <name evidence="1" type="ordered locus">MTR_2g028280</name>
</gene>
<reference evidence="1 3" key="1">
    <citation type="journal article" date="2011" name="Nature">
        <title>The Medicago genome provides insight into the evolution of rhizobial symbioses.</title>
        <authorList>
            <person name="Young N.D."/>
            <person name="Debelle F."/>
            <person name="Oldroyd G.E."/>
            <person name="Geurts R."/>
            <person name="Cannon S.B."/>
            <person name="Udvardi M.K."/>
            <person name="Benedito V.A."/>
            <person name="Mayer K.F."/>
            <person name="Gouzy J."/>
            <person name="Schoof H."/>
            <person name="Van de Peer Y."/>
            <person name="Proost S."/>
            <person name="Cook D.R."/>
            <person name="Meyers B.C."/>
            <person name="Spannagl M."/>
            <person name="Cheung F."/>
            <person name="De Mita S."/>
            <person name="Krishnakumar V."/>
            <person name="Gundlach H."/>
            <person name="Zhou S."/>
            <person name="Mudge J."/>
            <person name="Bharti A.K."/>
            <person name="Murray J.D."/>
            <person name="Naoumkina M.A."/>
            <person name="Rosen B."/>
            <person name="Silverstein K.A."/>
            <person name="Tang H."/>
            <person name="Rombauts S."/>
            <person name="Zhao P.X."/>
            <person name="Zhou P."/>
            <person name="Barbe V."/>
            <person name="Bardou P."/>
            <person name="Bechner M."/>
            <person name="Bellec A."/>
            <person name="Berger A."/>
            <person name="Berges H."/>
            <person name="Bidwell S."/>
            <person name="Bisseling T."/>
            <person name="Choisne N."/>
            <person name="Couloux A."/>
            <person name="Denny R."/>
            <person name="Deshpande S."/>
            <person name="Dai X."/>
            <person name="Doyle J.J."/>
            <person name="Dudez A.M."/>
            <person name="Farmer A.D."/>
            <person name="Fouteau S."/>
            <person name="Franken C."/>
            <person name="Gibelin C."/>
            <person name="Gish J."/>
            <person name="Goldstein S."/>
            <person name="Gonzalez A.J."/>
            <person name="Green P.J."/>
            <person name="Hallab A."/>
            <person name="Hartog M."/>
            <person name="Hua A."/>
            <person name="Humphray S.J."/>
            <person name="Jeong D.H."/>
            <person name="Jing Y."/>
            <person name="Jocker A."/>
            <person name="Kenton S.M."/>
            <person name="Kim D.J."/>
            <person name="Klee K."/>
            <person name="Lai H."/>
            <person name="Lang C."/>
            <person name="Lin S."/>
            <person name="Macmil S.L."/>
            <person name="Magdelenat G."/>
            <person name="Matthews L."/>
            <person name="McCorrison J."/>
            <person name="Monaghan E.L."/>
            <person name="Mun J.H."/>
            <person name="Najar F.Z."/>
            <person name="Nicholson C."/>
            <person name="Noirot C."/>
            <person name="O'Bleness M."/>
            <person name="Paule C.R."/>
            <person name="Poulain J."/>
            <person name="Prion F."/>
            <person name="Qin B."/>
            <person name="Qu C."/>
            <person name="Retzel E.F."/>
            <person name="Riddle C."/>
            <person name="Sallet E."/>
            <person name="Samain S."/>
            <person name="Samson N."/>
            <person name="Sanders I."/>
            <person name="Saurat O."/>
            <person name="Scarpelli C."/>
            <person name="Schiex T."/>
            <person name="Segurens B."/>
            <person name="Severin A.J."/>
            <person name="Sherrier D.J."/>
            <person name="Shi R."/>
            <person name="Sims S."/>
            <person name="Singer S.R."/>
            <person name="Sinharoy S."/>
            <person name="Sterck L."/>
            <person name="Viollet A."/>
            <person name="Wang B.B."/>
            <person name="Wang K."/>
            <person name="Wang M."/>
            <person name="Wang X."/>
            <person name="Warfsmann J."/>
            <person name="Weissenbach J."/>
            <person name="White D.D."/>
            <person name="White J.D."/>
            <person name="Wiley G.B."/>
            <person name="Wincker P."/>
            <person name="Xing Y."/>
            <person name="Yang L."/>
            <person name="Yao Z."/>
            <person name="Ying F."/>
            <person name="Zhai J."/>
            <person name="Zhou L."/>
            <person name="Zuber A."/>
            <person name="Denarie J."/>
            <person name="Dixon R.A."/>
            <person name="May G.D."/>
            <person name="Schwartz D.C."/>
            <person name="Rogers J."/>
            <person name="Quetier F."/>
            <person name="Town C.D."/>
            <person name="Roe B.A."/>
        </authorList>
    </citation>
    <scope>NUCLEOTIDE SEQUENCE [LARGE SCALE GENOMIC DNA]</scope>
    <source>
        <strain evidence="1">A17</strain>
        <strain evidence="2 3">cv. Jemalong A17</strain>
    </source>
</reference>